<dbReference type="Pfam" id="PF13193">
    <property type="entry name" value="AMP-binding_C"/>
    <property type="match status" value="1"/>
</dbReference>
<dbReference type="PANTHER" id="PTHR43201">
    <property type="entry name" value="ACYL-COA SYNTHETASE"/>
    <property type="match status" value="1"/>
</dbReference>
<dbReference type="AlphaFoldDB" id="A0A089LPP0"/>
<dbReference type="GO" id="GO:0031956">
    <property type="term" value="F:medium-chain fatty acid-CoA ligase activity"/>
    <property type="evidence" value="ECO:0007669"/>
    <property type="project" value="TreeGrafter"/>
</dbReference>
<dbReference type="InterPro" id="IPR045851">
    <property type="entry name" value="AMP-bd_C_sf"/>
</dbReference>
<accession>A0A089LPP0</accession>
<dbReference type="Gene3D" id="3.40.50.12780">
    <property type="entry name" value="N-terminal domain of ligase-like"/>
    <property type="match status" value="1"/>
</dbReference>
<keyword evidence="6" id="KW-1185">Reference proteome</keyword>
<dbReference type="InterPro" id="IPR020845">
    <property type="entry name" value="AMP-binding_CS"/>
</dbReference>
<evidence type="ECO:0008006" key="7">
    <source>
        <dbReference type="Google" id="ProtNLM"/>
    </source>
</evidence>
<evidence type="ECO:0000256" key="1">
    <source>
        <dbReference type="ARBA" id="ARBA00006432"/>
    </source>
</evidence>
<evidence type="ECO:0000313" key="6">
    <source>
        <dbReference type="Proteomes" id="UP000029507"/>
    </source>
</evidence>
<gene>
    <name evidence="5" type="ORF">PSTEL_01915</name>
</gene>
<name>A0A089LPP0_9BACL</name>
<organism evidence="5 6">
    <name type="scientific">Paenibacillus stellifer</name>
    <dbReference type="NCBI Taxonomy" id="169760"/>
    <lineage>
        <taxon>Bacteria</taxon>
        <taxon>Bacillati</taxon>
        <taxon>Bacillota</taxon>
        <taxon>Bacilli</taxon>
        <taxon>Bacillales</taxon>
        <taxon>Paenibacillaceae</taxon>
        <taxon>Paenibacillus</taxon>
    </lineage>
</organism>
<dbReference type="STRING" id="169760.PSTEL_01915"/>
<feature type="domain" description="AMP-binding enzyme C-terminal" evidence="4">
    <location>
        <begin position="394"/>
        <end position="468"/>
    </location>
</feature>
<keyword evidence="2" id="KW-0436">Ligase</keyword>
<dbReference type="KEGG" id="pste:PSTEL_01915"/>
<feature type="domain" description="AMP-dependent synthetase/ligase" evidence="3">
    <location>
        <begin position="13"/>
        <end position="344"/>
    </location>
</feature>
<dbReference type="GO" id="GO:0006631">
    <property type="term" value="P:fatty acid metabolic process"/>
    <property type="evidence" value="ECO:0007669"/>
    <property type="project" value="TreeGrafter"/>
</dbReference>
<evidence type="ECO:0000259" key="4">
    <source>
        <dbReference type="Pfam" id="PF13193"/>
    </source>
</evidence>
<dbReference type="PROSITE" id="PS00455">
    <property type="entry name" value="AMP_BINDING"/>
    <property type="match status" value="1"/>
</dbReference>
<dbReference type="PANTHER" id="PTHR43201:SF5">
    <property type="entry name" value="MEDIUM-CHAIN ACYL-COA LIGASE ACSF2, MITOCHONDRIAL"/>
    <property type="match status" value="1"/>
</dbReference>
<protein>
    <recommendedName>
        <fullName evidence="7">AMP-dependent synthetase/ligase domain-containing protein</fullName>
    </recommendedName>
</protein>
<dbReference type="HOGENOM" id="CLU_000022_59_0_9"/>
<dbReference type="Proteomes" id="UP000029507">
    <property type="component" value="Chromosome"/>
</dbReference>
<evidence type="ECO:0000313" key="5">
    <source>
        <dbReference type="EMBL" id="AIQ62065.1"/>
    </source>
</evidence>
<dbReference type="Pfam" id="PF00501">
    <property type="entry name" value="AMP-binding"/>
    <property type="match status" value="1"/>
</dbReference>
<dbReference type="InterPro" id="IPR025110">
    <property type="entry name" value="AMP-bd_C"/>
</dbReference>
<dbReference type="Gene3D" id="3.30.300.30">
    <property type="match status" value="1"/>
</dbReference>
<dbReference type="EMBL" id="CP009286">
    <property type="protein sequence ID" value="AIQ62065.1"/>
    <property type="molecule type" value="Genomic_DNA"/>
</dbReference>
<sequence>MKDNFLLHYFKVFSDRPFIIEPQKKLILTYKDMEQLTANLADILWSKNVRKGDNVAVFFDNEIEFVISYFAILRLGAVCVPLSTTYEPNKLDSIISKLNPQLILHKSHNELTFPLIHTYEVDYTRLVPQVKHTFMDAHHTPNDPIAIMFTTGTTGDPKGTIIYCGSFIENIQDYGDDLSIDESTRFIQSMPVYHIDGWTYSTLQPFIFGASTILTRTFNAQIAAGFDSLVHDWGGNLFISVPSMLSALLHMSNRYSRKFQGELKYVICGSSKLHYDLMKQFESCFQTRILENYGSTEALLVAYYSPSIPYKKNSVGRVPEKCNVVIGTEGEILIKSPYLFREYFHDPHRTKEAFENGYYKIGDIGYLDDDRYLYLLGRNRDIINKSGIKIDPSEIDEQLLAYNGVIDAATIGVENSYDSQTIISFVKTNIPNLNLSQLQDYIHSKLETHKWPQQIHIVPHIPKNHIGKIMRDELVKIIHQREEVR</sequence>
<dbReference type="InterPro" id="IPR000873">
    <property type="entry name" value="AMP-dep_synth/lig_dom"/>
</dbReference>
<evidence type="ECO:0000259" key="3">
    <source>
        <dbReference type="Pfam" id="PF00501"/>
    </source>
</evidence>
<dbReference type="RefSeq" id="WP_038693125.1">
    <property type="nucleotide sequence ID" value="NZ_CP009286.1"/>
</dbReference>
<evidence type="ECO:0000256" key="2">
    <source>
        <dbReference type="ARBA" id="ARBA00022598"/>
    </source>
</evidence>
<comment type="similarity">
    <text evidence="1">Belongs to the ATP-dependent AMP-binding enzyme family.</text>
</comment>
<dbReference type="InterPro" id="IPR042099">
    <property type="entry name" value="ANL_N_sf"/>
</dbReference>
<dbReference type="SUPFAM" id="SSF56801">
    <property type="entry name" value="Acetyl-CoA synthetase-like"/>
    <property type="match status" value="1"/>
</dbReference>
<reference evidence="5 6" key="1">
    <citation type="submission" date="2014-08" db="EMBL/GenBank/DDBJ databases">
        <title>Comparative genomics of the Paenibacillus odorifer group.</title>
        <authorList>
            <person name="den Bakker H.C."/>
            <person name="Tsai Y.-C."/>
            <person name="Martin N."/>
            <person name="Korlach J."/>
            <person name="Wiedmann M."/>
        </authorList>
    </citation>
    <scope>NUCLEOTIDE SEQUENCE [LARGE SCALE GENOMIC DNA]</scope>
    <source>
        <strain evidence="5 6">DSM 14472</strain>
    </source>
</reference>
<proteinExistence type="inferred from homology"/>